<accession>A0AA91PWG9</accession>
<dbReference type="PANTHER" id="PTHR12854:SF7">
    <property type="entry name" value="ATAXIN-2 HOMOLOG"/>
    <property type="match status" value="1"/>
</dbReference>
<dbReference type="InterPro" id="IPR025852">
    <property type="entry name" value="SM_dom_ATX"/>
</dbReference>
<feature type="compositionally biased region" description="Low complexity" evidence="1">
    <location>
        <begin position="354"/>
        <end position="380"/>
    </location>
</feature>
<feature type="compositionally biased region" description="Polar residues" evidence="1">
    <location>
        <begin position="463"/>
        <end position="475"/>
    </location>
</feature>
<proteinExistence type="predicted"/>
<feature type="region of interest" description="Disordered" evidence="1">
    <location>
        <begin position="688"/>
        <end position="721"/>
    </location>
</feature>
<dbReference type="GO" id="GO:0003729">
    <property type="term" value="F:mRNA binding"/>
    <property type="evidence" value="ECO:0007669"/>
    <property type="project" value="TreeGrafter"/>
</dbReference>
<feature type="domain" description="LsmAD" evidence="2">
    <location>
        <begin position="230"/>
        <end position="301"/>
    </location>
</feature>
<name>A0AA91PWG9_CLALS</name>
<feature type="compositionally biased region" description="Basic residues" evidence="1">
    <location>
        <begin position="29"/>
        <end position="40"/>
    </location>
</feature>
<feature type="region of interest" description="Disordered" evidence="1">
    <location>
        <begin position="277"/>
        <end position="384"/>
    </location>
</feature>
<dbReference type="GO" id="GO:0010494">
    <property type="term" value="C:cytoplasmic stress granule"/>
    <property type="evidence" value="ECO:0007669"/>
    <property type="project" value="TreeGrafter"/>
</dbReference>
<evidence type="ECO:0000313" key="3">
    <source>
        <dbReference type="EMBL" id="OVF06820.1"/>
    </source>
</evidence>
<dbReference type="AlphaFoldDB" id="A0AA91PWG9"/>
<dbReference type="EMBL" id="LYUB02000017">
    <property type="protein sequence ID" value="OVF06820.1"/>
    <property type="molecule type" value="Genomic_DNA"/>
</dbReference>
<dbReference type="SMART" id="SM01272">
    <property type="entry name" value="LsmAD"/>
    <property type="match status" value="1"/>
</dbReference>
<feature type="compositionally biased region" description="Basic and acidic residues" evidence="1">
    <location>
        <begin position="420"/>
        <end position="436"/>
    </location>
</feature>
<dbReference type="InterPro" id="IPR045117">
    <property type="entry name" value="ATXN2-like"/>
</dbReference>
<evidence type="ECO:0000259" key="2">
    <source>
        <dbReference type="SMART" id="SM01272"/>
    </source>
</evidence>
<feature type="compositionally biased region" description="Low complexity" evidence="1">
    <location>
        <begin position="11"/>
        <end position="25"/>
    </location>
</feature>
<feature type="region of interest" description="Disordered" evidence="1">
    <location>
        <begin position="141"/>
        <end position="187"/>
    </location>
</feature>
<gene>
    <name evidence="3" type="ORF">A9F13_17g00319</name>
</gene>
<sequence length="721" mass="77570">MKGQVFTPGKSPAAAGNTSSNSSAAYQQGHRRSNSRHNTHHRESPTSGSSTGVGSAQLVDLVAKSCGKTVVATVSSGARYKGLLSSVDISPSGNGMSVSLVGPRLVTRALLDEKSNSDSDLPETLLIQAKDLIDVEIVLPRHGDDQAKNGGDQNKTASGEKKSKQTPPPVAEPAAPTPQSRFKTDSDISSGFHFRERELQKWVPDDNSKALSLEDDSAPWDQFKVNEEKFGVESSYDEHLYTTKIDTSAHDYAQRLERAEKLAREIEGNASGDRHVLEERGLAVDDSGLDEEDKYSGVHNAVDTRGQELMAALRIGNGSKPQLPPSHEQPIVTHAAKDAPAKQTKPEEKPAPEKPAQTGKPVHSEAGSSSETSKSSENGGFRSAQSEFNALREFSANFKVPHKLPNDLLPILAKDKEKQEEILKQQKAKEKKDLKPFKLNPKAASFTPNKATSPVPPKASFKSPGTASPRMNTSRPYGPGSSGSATTKRHHQISAADFFGGADKVPTAEGQKEKISRMRQSFSLFTHAKQQAQKTEESAGKETVKGPVLQKPFYTPPTWDSSVDETYEELLASQTSKSNRAPMMAPVPGMPYLGNPLMMPAGGPQLAAGGFPGPAVASKYPVSPQMQSPATMAAQFQQQQQLQAMLYQQFQGGGPPGQPHLMYAPPDSQFIPPGFMIPGFANPGSPVNAAAGFTPGHNNYNGHPHHNRRYNGQGKRGNHHS</sequence>
<dbReference type="Pfam" id="PF06741">
    <property type="entry name" value="LsmAD"/>
    <property type="match status" value="1"/>
</dbReference>
<feature type="compositionally biased region" description="Basic and acidic residues" evidence="1">
    <location>
        <begin position="534"/>
        <end position="544"/>
    </location>
</feature>
<feature type="region of interest" description="Disordered" evidence="1">
    <location>
        <begin position="531"/>
        <end position="557"/>
    </location>
</feature>
<comment type="caution">
    <text evidence="3">The sequence shown here is derived from an EMBL/GenBank/DDBJ whole genome shotgun (WGS) entry which is preliminary data.</text>
</comment>
<feature type="region of interest" description="Disordered" evidence="1">
    <location>
        <begin position="420"/>
        <end position="489"/>
    </location>
</feature>
<organism evidence="3 4">
    <name type="scientific">Clavispora lusitaniae</name>
    <name type="common">Candida lusitaniae</name>
    <dbReference type="NCBI Taxonomy" id="36911"/>
    <lineage>
        <taxon>Eukaryota</taxon>
        <taxon>Fungi</taxon>
        <taxon>Dikarya</taxon>
        <taxon>Ascomycota</taxon>
        <taxon>Saccharomycotina</taxon>
        <taxon>Pichiomycetes</taxon>
        <taxon>Metschnikowiaceae</taxon>
        <taxon>Clavispora</taxon>
    </lineage>
</organism>
<reference evidence="3 4" key="1">
    <citation type="submission" date="2017-04" db="EMBL/GenBank/DDBJ databases">
        <title>Draft genome of the yeast Clavispora lusitaniae type strain CBS 6936.</title>
        <authorList>
            <person name="Durrens P."/>
            <person name="Klopp C."/>
            <person name="Biteau N."/>
            <person name="Fitton-Ouhabi V."/>
            <person name="Dementhon K."/>
            <person name="Accoceberry I."/>
            <person name="Sherman D.J."/>
            <person name="Noel T."/>
        </authorList>
    </citation>
    <scope>NUCLEOTIDE SEQUENCE [LARGE SCALE GENOMIC DNA]</scope>
    <source>
        <strain evidence="3 4">CBS 6936</strain>
    </source>
</reference>
<protein>
    <submittedName>
        <fullName evidence="3">PAB1-binding protein</fullName>
    </submittedName>
</protein>
<dbReference type="KEGG" id="clus:A9F13_17g00319"/>
<evidence type="ECO:0000313" key="4">
    <source>
        <dbReference type="Proteomes" id="UP000195602"/>
    </source>
</evidence>
<dbReference type="InterPro" id="IPR009604">
    <property type="entry name" value="LsmAD_domain"/>
</dbReference>
<feature type="compositionally biased region" description="Basic and acidic residues" evidence="1">
    <location>
        <begin position="335"/>
        <end position="352"/>
    </location>
</feature>
<dbReference type="GO" id="GO:0034063">
    <property type="term" value="P:stress granule assembly"/>
    <property type="evidence" value="ECO:0007669"/>
    <property type="project" value="TreeGrafter"/>
</dbReference>
<feature type="region of interest" description="Disordered" evidence="1">
    <location>
        <begin position="1"/>
        <end position="53"/>
    </location>
</feature>
<evidence type="ECO:0000256" key="1">
    <source>
        <dbReference type="SAM" id="MobiDB-lite"/>
    </source>
</evidence>
<dbReference type="Pfam" id="PF14438">
    <property type="entry name" value="SM-ATX"/>
    <property type="match status" value="1"/>
</dbReference>
<dbReference type="PANTHER" id="PTHR12854">
    <property type="entry name" value="ATAXIN 2-RELATED"/>
    <property type="match status" value="1"/>
</dbReference>
<dbReference type="Proteomes" id="UP000195602">
    <property type="component" value="Unassembled WGS sequence"/>
</dbReference>